<dbReference type="PANTHER" id="PTHR21310">
    <property type="entry name" value="AMINOGLYCOSIDE PHOSPHOTRANSFERASE-RELATED-RELATED"/>
    <property type="match status" value="1"/>
</dbReference>
<dbReference type="AlphaFoldDB" id="A0A6Y9B8Z1"/>
<dbReference type="InterPro" id="IPR002575">
    <property type="entry name" value="Aminoglycoside_PTrfase"/>
</dbReference>
<dbReference type="Proteomes" id="UP000401273">
    <property type="component" value="Unassembled WGS sequence"/>
</dbReference>
<dbReference type="GO" id="GO:0016740">
    <property type="term" value="F:transferase activity"/>
    <property type="evidence" value="ECO:0007669"/>
    <property type="project" value="UniProtKB-KW"/>
</dbReference>
<accession>A0A6Y9B8Z1</accession>
<evidence type="ECO:0000313" key="2">
    <source>
        <dbReference type="EMBL" id="EAE2899029.1"/>
    </source>
</evidence>
<dbReference type="InterPro" id="IPR051678">
    <property type="entry name" value="AGP_Transferase"/>
</dbReference>
<dbReference type="InterPro" id="IPR011009">
    <property type="entry name" value="Kinase-like_dom_sf"/>
</dbReference>
<dbReference type="RefSeq" id="WP_070778426.1">
    <property type="nucleotide sequence ID" value="NZ_MJOR01000001.1"/>
</dbReference>
<keyword evidence="2" id="KW-0808">Transferase</keyword>
<evidence type="ECO:0000313" key="3">
    <source>
        <dbReference type="EMBL" id="EAE2899451.1"/>
    </source>
</evidence>
<comment type="caution">
    <text evidence="2">The sequence shown here is derived from an EMBL/GenBank/DDBJ whole genome shotgun (WGS) entry which is preliminary data.</text>
</comment>
<dbReference type="Gene3D" id="3.90.1200.10">
    <property type="match status" value="1"/>
</dbReference>
<evidence type="ECO:0000259" key="1">
    <source>
        <dbReference type="Pfam" id="PF01636"/>
    </source>
</evidence>
<dbReference type="EMBL" id="AAARLF010000051">
    <property type="protein sequence ID" value="EAE2899451.1"/>
    <property type="molecule type" value="Genomic_DNA"/>
</dbReference>
<reference evidence="2 4" key="1">
    <citation type="submission" date="2019-03" db="EMBL/GenBank/DDBJ databases">
        <authorList>
            <person name="Ashton P.M."/>
            <person name="Dallman T."/>
            <person name="Nair S."/>
            <person name="De Pinna E."/>
            <person name="Peters T."/>
            <person name="Grant K."/>
        </authorList>
    </citation>
    <scope>NUCLEOTIDE SEQUENCE [LARGE SCALE GENOMIC DNA]</scope>
    <source>
        <strain evidence="2">RL15000271</strain>
    </source>
</reference>
<proteinExistence type="predicted"/>
<protein>
    <submittedName>
        <fullName evidence="2">Aminoglycoside phosphotransferase family protein</fullName>
    </submittedName>
</protein>
<organism evidence="2 4">
    <name type="scientific">Listeria monocytogenes</name>
    <dbReference type="NCBI Taxonomy" id="1639"/>
    <lineage>
        <taxon>Bacteria</taxon>
        <taxon>Bacillati</taxon>
        <taxon>Bacillota</taxon>
        <taxon>Bacilli</taxon>
        <taxon>Bacillales</taxon>
        <taxon>Listeriaceae</taxon>
        <taxon>Listeria</taxon>
    </lineage>
</organism>
<sequence length="256" mass="29551">MKDNLKKKVEEKVGKINAIHPLAEQGGTSEVFRIETIYDSFLLKSSFKKKYRMWLAEEARVLEKIAEEKQIPIPQYHGFIEEQDSSNLIMSFEKGLTLTTALREASSVSEKKSLIKSFGQFLHNFHEKEPISKLEKDGDWLEIQLLKAQSYVDHEQTTGSQKLLNQLKAEKPSSLKQTMIHGDCTTDNVFVIDGEVKLFIDVAGMTVGDPRYDVSLAIRKIKDTPELLDAFYEGYTRYRVSKDEFHYFDEGLYEFF</sequence>
<feature type="domain" description="Aminoglycoside phosphotransferase" evidence="1">
    <location>
        <begin position="28"/>
        <end position="236"/>
    </location>
</feature>
<evidence type="ECO:0000313" key="4">
    <source>
        <dbReference type="Proteomes" id="UP000401273"/>
    </source>
</evidence>
<gene>
    <name evidence="2" type="ORF">E1W43_13890</name>
    <name evidence="3" type="ORF">E1W43_16180</name>
</gene>
<dbReference type="Pfam" id="PF01636">
    <property type="entry name" value="APH"/>
    <property type="match status" value="1"/>
</dbReference>
<name>A0A6Y9B8Z1_LISMN</name>
<dbReference type="SUPFAM" id="SSF56112">
    <property type="entry name" value="Protein kinase-like (PK-like)"/>
    <property type="match status" value="1"/>
</dbReference>
<dbReference type="Gene3D" id="3.30.200.20">
    <property type="entry name" value="Phosphorylase Kinase, domain 1"/>
    <property type="match status" value="1"/>
</dbReference>
<dbReference type="EMBL" id="AAARLF010000011">
    <property type="protein sequence ID" value="EAE2899029.1"/>
    <property type="molecule type" value="Genomic_DNA"/>
</dbReference>